<evidence type="ECO:0000256" key="6">
    <source>
        <dbReference type="ARBA" id="ARBA00023239"/>
    </source>
</evidence>
<sequence>MLTLLGWSADDVASKPMIAVANAWSEICPGHMNLRQVADAVKNGIAQAGGVPVEFGSIGICDVSEEGYVLPSRDIIADGIEVMQGAHKFDGLVLLGSCDKIVPGMLMAAARCNIPTIMVTGGPMLGGAPFLNRPKTESTASYESWGMYQAGKVSAEDVMRVTMTDKPTIGSCNYYGTANTMSCIAEAIGLQLPDGGAIPAVYADRLRLAKASGVRIVEMVKEGLRARDIITWESLQNAMMFTMATGGSTNAILHLTALACELDIDPQKVMAEWDRLSDVVPQIVQIYPSGTDQNVMEDFFFAGGVCRTLDNLRELLNLDVRTCTGHTLRENLDNHFYWRPQMANENVIRPMSNPFGHRALSILYGNLAPESAVCKPAGIPKHMWKFTGPAVCFDCEADAQEAAHAMKIKPGDVVVIRYGGPKGEPGMREMCGILKFLVGLGLGDSVALITDGRFSGTNNGCFVGHISPEAAEGGPIALIHDGDLITIDVENKRIDLQVDEEELARRRAAWTYTPKKVRGHMARYMRLAGNAATGGAMKWN</sequence>
<comment type="caution">
    <text evidence="10">The sequence shown here is derived from an EMBL/GenBank/DDBJ whole genome shotgun (WGS) entry which is preliminary data.</text>
</comment>
<keyword evidence="2" id="KW-0001">2Fe-2S</keyword>
<keyword evidence="5" id="KW-0411">Iron-sulfur</keyword>
<gene>
    <name evidence="10" type="ORF">H9736_08885</name>
</gene>
<dbReference type="InterPro" id="IPR056740">
    <property type="entry name" value="ILV_EDD_C"/>
</dbReference>
<dbReference type="InterPro" id="IPR020558">
    <property type="entry name" value="DiOHA_6PGluconate_deHydtase_CS"/>
</dbReference>
<dbReference type="GO" id="GO:0009082">
    <property type="term" value="P:branched-chain amino acid biosynthetic process"/>
    <property type="evidence" value="ECO:0007669"/>
    <property type="project" value="UniProtKB-KW"/>
</dbReference>
<dbReference type="SUPFAM" id="SSF143975">
    <property type="entry name" value="IlvD/EDD N-terminal domain-like"/>
    <property type="match status" value="1"/>
</dbReference>
<dbReference type="InterPro" id="IPR000581">
    <property type="entry name" value="ILV_EDD_N"/>
</dbReference>
<dbReference type="PANTHER" id="PTHR43661">
    <property type="entry name" value="D-XYLONATE DEHYDRATASE"/>
    <property type="match status" value="1"/>
</dbReference>
<dbReference type="PANTHER" id="PTHR43661:SF3">
    <property type="entry name" value="D-XYLONATE DEHYDRATASE YAGF-RELATED"/>
    <property type="match status" value="1"/>
</dbReference>
<feature type="domain" description="Dihydroxy-acid/6-phosphogluconate dehydratase N-terminal" evidence="8">
    <location>
        <begin position="15"/>
        <end position="331"/>
    </location>
</feature>
<proteinExistence type="inferred from homology"/>
<dbReference type="GO" id="GO:0051537">
    <property type="term" value="F:2 iron, 2 sulfur cluster binding"/>
    <property type="evidence" value="ECO:0007669"/>
    <property type="project" value="UniProtKB-KW"/>
</dbReference>
<dbReference type="InterPro" id="IPR042096">
    <property type="entry name" value="Dihydro-acid_dehy_C"/>
</dbReference>
<dbReference type="Pfam" id="PF00920">
    <property type="entry name" value="ILVD_EDD_N"/>
    <property type="match status" value="1"/>
</dbReference>
<keyword evidence="7" id="KW-0100">Branched-chain amino acid biosynthesis</keyword>
<evidence type="ECO:0000313" key="11">
    <source>
        <dbReference type="Proteomes" id="UP000886800"/>
    </source>
</evidence>
<evidence type="ECO:0000256" key="1">
    <source>
        <dbReference type="ARBA" id="ARBA00006486"/>
    </source>
</evidence>
<evidence type="ECO:0000256" key="4">
    <source>
        <dbReference type="ARBA" id="ARBA00023004"/>
    </source>
</evidence>
<dbReference type="GO" id="GO:0005829">
    <property type="term" value="C:cytosol"/>
    <property type="evidence" value="ECO:0007669"/>
    <property type="project" value="TreeGrafter"/>
</dbReference>
<organism evidence="10 11">
    <name type="scientific">Candidatus Anaerotruncus excrementipullorum</name>
    <dbReference type="NCBI Taxonomy" id="2838465"/>
    <lineage>
        <taxon>Bacteria</taxon>
        <taxon>Bacillati</taxon>
        <taxon>Bacillota</taxon>
        <taxon>Clostridia</taxon>
        <taxon>Eubacteriales</taxon>
        <taxon>Oscillospiraceae</taxon>
        <taxon>Anaerotruncus</taxon>
    </lineage>
</organism>
<keyword evidence="6" id="KW-0456">Lyase</keyword>
<dbReference type="GO" id="GO:0016836">
    <property type="term" value="F:hydro-lyase activity"/>
    <property type="evidence" value="ECO:0007669"/>
    <property type="project" value="TreeGrafter"/>
</dbReference>
<protein>
    <submittedName>
        <fullName evidence="10">Dihydroxy-acid dehydratase</fullName>
    </submittedName>
</protein>
<keyword evidence="7" id="KW-0028">Amino-acid biosynthesis</keyword>
<keyword evidence="4" id="KW-0408">Iron</keyword>
<comment type="similarity">
    <text evidence="1">Belongs to the IlvD/Edd family.</text>
</comment>
<dbReference type="EMBL" id="DXES01000187">
    <property type="protein sequence ID" value="HIX66348.1"/>
    <property type="molecule type" value="Genomic_DNA"/>
</dbReference>
<reference evidence="10" key="1">
    <citation type="journal article" date="2021" name="PeerJ">
        <title>Extensive microbial diversity within the chicken gut microbiome revealed by metagenomics and culture.</title>
        <authorList>
            <person name="Gilroy R."/>
            <person name="Ravi A."/>
            <person name="Getino M."/>
            <person name="Pursley I."/>
            <person name="Horton D.L."/>
            <person name="Alikhan N.F."/>
            <person name="Baker D."/>
            <person name="Gharbi K."/>
            <person name="Hall N."/>
            <person name="Watson M."/>
            <person name="Adriaenssens E.M."/>
            <person name="Foster-Nyarko E."/>
            <person name="Jarju S."/>
            <person name="Secka A."/>
            <person name="Antonio M."/>
            <person name="Oren A."/>
            <person name="Chaudhuri R.R."/>
            <person name="La Ragione R."/>
            <person name="Hildebrand F."/>
            <person name="Pallen M.J."/>
        </authorList>
    </citation>
    <scope>NUCLEOTIDE SEQUENCE</scope>
    <source>
        <strain evidence="10">CHK188-5543</strain>
    </source>
</reference>
<dbReference type="FunFam" id="3.50.30.80:FF:000001">
    <property type="entry name" value="Dihydroxy-acid dehydratase"/>
    <property type="match status" value="1"/>
</dbReference>
<dbReference type="PROSITE" id="PS00886">
    <property type="entry name" value="ILVD_EDD_1"/>
    <property type="match status" value="1"/>
</dbReference>
<name>A0A9D1WSL4_9FIRM</name>
<dbReference type="Gene3D" id="3.50.30.80">
    <property type="entry name" value="IlvD/EDD C-terminal domain-like"/>
    <property type="match status" value="1"/>
</dbReference>
<dbReference type="InterPro" id="IPR037237">
    <property type="entry name" value="IlvD/EDD_N"/>
</dbReference>
<dbReference type="GO" id="GO:0046872">
    <property type="term" value="F:metal ion binding"/>
    <property type="evidence" value="ECO:0007669"/>
    <property type="project" value="UniProtKB-KW"/>
</dbReference>
<evidence type="ECO:0000256" key="2">
    <source>
        <dbReference type="ARBA" id="ARBA00022714"/>
    </source>
</evidence>
<dbReference type="AlphaFoldDB" id="A0A9D1WSL4"/>
<evidence type="ECO:0000259" key="9">
    <source>
        <dbReference type="Pfam" id="PF24877"/>
    </source>
</evidence>
<evidence type="ECO:0000259" key="8">
    <source>
        <dbReference type="Pfam" id="PF00920"/>
    </source>
</evidence>
<evidence type="ECO:0000313" key="10">
    <source>
        <dbReference type="EMBL" id="HIX66348.1"/>
    </source>
</evidence>
<evidence type="ECO:0000256" key="3">
    <source>
        <dbReference type="ARBA" id="ARBA00022723"/>
    </source>
</evidence>
<feature type="domain" description="Dihydroxy-acid/6-phosphogluconate dehydratase C-terminal" evidence="9">
    <location>
        <begin position="346"/>
        <end position="534"/>
    </location>
</feature>
<accession>A0A9D1WSL4</accession>
<keyword evidence="3" id="KW-0479">Metal-binding</keyword>
<evidence type="ECO:0000256" key="7">
    <source>
        <dbReference type="ARBA" id="ARBA00023304"/>
    </source>
</evidence>
<dbReference type="Proteomes" id="UP000886800">
    <property type="component" value="Unassembled WGS sequence"/>
</dbReference>
<reference evidence="10" key="2">
    <citation type="submission" date="2021-04" db="EMBL/GenBank/DDBJ databases">
        <authorList>
            <person name="Gilroy R."/>
        </authorList>
    </citation>
    <scope>NUCLEOTIDE SEQUENCE</scope>
    <source>
        <strain evidence="10">CHK188-5543</strain>
    </source>
</reference>
<evidence type="ECO:0000256" key="5">
    <source>
        <dbReference type="ARBA" id="ARBA00023014"/>
    </source>
</evidence>
<dbReference type="Pfam" id="PF24877">
    <property type="entry name" value="ILV_EDD_C"/>
    <property type="match status" value="1"/>
</dbReference>
<dbReference type="SUPFAM" id="SSF52016">
    <property type="entry name" value="LeuD/IlvD-like"/>
    <property type="match status" value="1"/>
</dbReference>